<reference evidence="10 11" key="1">
    <citation type="submission" date="2024-08" db="EMBL/GenBank/DDBJ databases">
        <authorList>
            <person name="Cucini C."/>
            <person name="Frati F."/>
        </authorList>
    </citation>
    <scope>NUCLEOTIDE SEQUENCE [LARGE SCALE GENOMIC DNA]</scope>
</reference>
<dbReference type="InterPro" id="IPR005828">
    <property type="entry name" value="MFS_sugar_transport-like"/>
</dbReference>
<dbReference type="Pfam" id="PF00083">
    <property type="entry name" value="Sugar_tr"/>
    <property type="match status" value="2"/>
</dbReference>
<comment type="similarity">
    <text evidence="2">Belongs to the major facilitator superfamily. Sugar transporter (TC 2.A.1.1) family.</text>
</comment>
<evidence type="ECO:0000256" key="2">
    <source>
        <dbReference type="ARBA" id="ARBA00010992"/>
    </source>
</evidence>
<evidence type="ECO:0000256" key="4">
    <source>
        <dbReference type="ARBA" id="ARBA00022989"/>
    </source>
</evidence>
<dbReference type="EMBL" id="CAXLJM020000069">
    <property type="protein sequence ID" value="CAL8125095.1"/>
    <property type="molecule type" value="Genomic_DNA"/>
</dbReference>
<proteinExistence type="inferred from homology"/>
<dbReference type="Proteomes" id="UP001642540">
    <property type="component" value="Unassembled WGS sequence"/>
</dbReference>
<feature type="transmembrane region" description="Helical" evidence="7">
    <location>
        <begin position="506"/>
        <end position="522"/>
    </location>
</feature>
<evidence type="ECO:0000256" key="8">
    <source>
        <dbReference type="SAM" id="SignalP"/>
    </source>
</evidence>
<feature type="transmembrane region" description="Helical" evidence="7">
    <location>
        <begin position="440"/>
        <end position="461"/>
    </location>
</feature>
<feature type="chain" id="PRO_5046727095" description="Major facilitator superfamily (MFS) profile domain-containing protein" evidence="8">
    <location>
        <begin position="20"/>
        <end position="855"/>
    </location>
</feature>
<dbReference type="Gene3D" id="1.20.1250.20">
    <property type="entry name" value="MFS general substrate transporter like domains"/>
    <property type="match status" value="2"/>
</dbReference>
<feature type="signal peptide" evidence="8">
    <location>
        <begin position="1"/>
        <end position="19"/>
    </location>
</feature>
<feature type="transmembrane region" description="Helical" evidence="7">
    <location>
        <begin position="649"/>
        <end position="670"/>
    </location>
</feature>
<evidence type="ECO:0000256" key="3">
    <source>
        <dbReference type="ARBA" id="ARBA00022692"/>
    </source>
</evidence>
<keyword evidence="8" id="KW-0732">Signal</keyword>
<evidence type="ECO:0000259" key="9">
    <source>
        <dbReference type="PROSITE" id="PS50850"/>
    </source>
</evidence>
<keyword evidence="3 7" id="KW-0812">Transmembrane</keyword>
<dbReference type="InterPro" id="IPR036259">
    <property type="entry name" value="MFS_trans_sf"/>
</dbReference>
<gene>
    <name evidence="10" type="ORF">ODALV1_LOCUS20853</name>
</gene>
<comment type="subcellular location">
    <subcellularLocation>
        <location evidence="1">Membrane</location>
        <topology evidence="1">Multi-pass membrane protein</topology>
    </subcellularLocation>
</comment>
<feature type="transmembrane region" description="Helical" evidence="7">
    <location>
        <begin position="473"/>
        <end position="494"/>
    </location>
</feature>
<dbReference type="PANTHER" id="PTHR48022:SF2">
    <property type="entry name" value="PLASTIDIC GLUCOSE TRANSPORTER 4"/>
    <property type="match status" value="1"/>
</dbReference>
<accession>A0ABP1RG05</accession>
<evidence type="ECO:0000313" key="11">
    <source>
        <dbReference type="Proteomes" id="UP001642540"/>
    </source>
</evidence>
<dbReference type="InterPro" id="IPR020846">
    <property type="entry name" value="MFS_dom"/>
</dbReference>
<evidence type="ECO:0000256" key="6">
    <source>
        <dbReference type="SAM" id="MobiDB-lite"/>
    </source>
</evidence>
<evidence type="ECO:0000256" key="1">
    <source>
        <dbReference type="ARBA" id="ARBA00004141"/>
    </source>
</evidence>
<keyword evidence="11" id="KW-1185">Reference proteome</keyword>
<feature type="transmembrane region" description="Helical" evidence="7">
    <location>
        <begin position="621"/>
        <end position="642"/>
    </location>
</feature>
<protein>
    <recommendedName>
        <fullName evidence="9">Major facilitator superfamily (MFS) profile domain-containing protein</fullName>
    </recommendedName>
</protein>
<comment type="caution">
    <text evidence="10">The sequence shown here is derived from an EMBL/GenBank/DDBJ whole genome shotgun (WGS) entry which is preliminary data.</text>
</comment>
<dbReference type="InterPro" id="IPR050360">
    <property type="entry name" value="MFS_Sugar_Transporters"/>
</dbReference>
<dbReference type="PANTHER" id="PTHR48022">
    <property type="entry name" value="PLASTIDIC GLUCOSE TRANSPORTER 4"/>
    <property type="match status" value="1"/>
</dbReference>
<feature type="region of interest" description="Disordered" evidence="6">
    <location>
        <begin position="812"/>
        <end position="855"/>
    </location>
</feature>
<sequence>MSFVLLILPLPLRLPLKVGLLAAAAQDTNMSASTLKQEYGKEWLTALAMNYESLINSFSNYSTNSTGRLKKELPRDKITNQVMLLFEDEKFSDIDNFEASDIMLRLQEKYEYTECNDYLRSVPSVGNKYFKYDTLLLEPDEGDEVFVKLKEKRKAESKSHRYRLYDEECDENNETMFWQEMFKVAANDTMKYASNGIPGQTNLGPEDYSYLQLSMAKIMEEWNSVWINFESKAVCNQRLLLECFSGKCRCRQSSVGRYAMYGSEKDPMSMKTYISRHYYTNYTLVLDEELRNWEVGHQYKYGDKCMLGVVRDGKEDDGKNYPNSCDFFLPMIGMCRAECVENATCISADEVVKNSVERKSQGKILPGRIRVDKKHSTIHTMSLIQLPTPDDDLTIIESESDINLAPIVPTLWKCRGQIGAVISGPISGYAMLRFGRKYCMLISAIILSLSWFLLGLGKVVLKSSNNGAVAMMYAGRFLTGFAGAASLSVAPVYVKEICCDELRTKMGGMVPLLMIIGNLYGCPVRNRLVYILVLSQLLLSNLSNTAINTYYLAAGVSEAIRCLINKGRNEDGEKSMLWYYQGFEKEEGERAFKQQFSGISLITIYTTDIFKASGGLVSPKVGTILVGLSLVIFVVVTVIFLDGCGRKRLLQIGTLVKGICLFALGTYFFLNEKKSSAAEKLRWVPVLAVVIYVSAYSLGMGSVPWTLTTEINHPACREISNTLTFTTYWLVAFVVTASLPALRNWIGYHSCFFFYGTSCLISFIFVTFCIYETKGKTTEEIMAHYRGSTLYLDEDDDAKAKYVKSLGSLEPTKHASNSSGAHTGRDSIVSTDTGGSEMNVLYQDETGDAGKLENL</sequence>
<dbReference type="PRINTS" id="PR00171">
    <property type="entry name" value="SUGRTRNSPORT"/>
</dbReference>
<keyword evidence="4 7" id="KW-1133">Transmembrane helix</keyword>
<feature type="domain" description="Major facilitator superfamily (MFS) profile" evidence="9">
    <location>
        <begin position="368"/>
        <end position="774"/>
    </location>
</feature>
<evidence type="ECO:0000313" key="10">
    <source>
        <dbReference type="EMBL" id="CAL8125095.1"/>
    </source>
</evidence>
<evidence type="ECO:0000256" key="5">
    <source>
        <dbReference type="ARBA" id="ARBA00023136"/>
    </source>
</evidence>
<feature type="transmembrane region" description="Helical" evidence="7">
    <location>
        <begin position="752"/>
        <end position="771"/>
    </location>
</feature>
<dbReference type="PROSITE" id="PS50850">
    <property type="entry name" value="MFS"/>
    <property type="match status" value="1"/>
</dbReference>
<feature type="transmembrane region" description="Helical" evidence="7">
    <location>
        <begin position="728"/>
        <end position="746"/>
    </location>
</feature>
<keyword evidence="5 7" id="KW-0472">Membrane</keyword>
<name>A0ABP1RG05_9HEXA</name>
<organism evidence="10 11">
    <name type="scientific">Orchesella dallaii</name>
    <dbReference type="NCBI Taxonomy" id="48710"/>
    <lineage>
        <taxon>Eukaryota</taxon>
        <taxon>Metazoa</taxon>
        <taxon>Ecdysozoa</taxon>
        <taxon>Arthropoda</taxon>
        <taxon>Hexapoda</taxon>
        <taxon>Collembola</taxon>
        <taxon>Entomobryomorpha</taxon>
        <taxon>Entomobryoidea</taxon>
        <taxon>Orchesellidae</taxon>
        <taxon>Orchesellinae</taxon>
        <taxon>Orchesella</taxon>
    </lineage>
</organism>
<dbReference type="SUPFAM" id="SSF103473">
    <property type="entry name" value="MFS general substrate transporter"/>
    <property type="match status" value="1"/>
</dbReference>
<feature type="transmembrane region" description="Helical" evidence="7">
    <location>
        <begin position="529"/>
        <end position="547"/>
    </location>
</feature>
<feature type="transmembrane region" description="Helical" evidence="7">
    <location>
        <begin position="682"/>
        <end position="707"/>
    </location>
</feature>
<evidence type="ECO:0000256" key="7">
    <source>
        <dbReference type="SAM" id="Phobius"/>
    </source>
</evidence>
<dbReference type="InterPro" id="IPR003663">
    <property type="entry name" value="Sugar/inositol_transpt"/>
</dbReference>